<dbReference type="Pfam" id="PF08823">
    <property type="entry name" value="PG_binding_2"/>
    <property type="match status" value="1"/>
</dbReference>
<dbReference type="InterPro" id="IPR029055">
    <property type="entry name" value="Ntn_hydrolases_N"/>
</dbReference>
<proteinExistence type="predicted"/>
<dbReference type="PANTHER" id="PTHR39328:SF1">
    <property type="entry name" value="BLL2871 PROTEIN"/>
    <property type="match status" value="1"/>
</dbReference>
<name>M0GCN2_HALPT</name>
<dbReference type="Gene3D" id="3.60.20.10">
    <property type="entry name" value="Glutamine Phosphoribosylpyrophosphate, subunit 1, domain 1"/>
    <property type="match status" value="1"/>
</dbReference>
<dbReference type="Pfam" id="PF06267">
    <property type="entry name" value="DUF1028"/>
    <property type="match status" value="1"/>
</dbReference>
<sequence>MTPRPSTFSIVARDPEQDAVGVAVQSKFVSVGSVVPFVSADAGAVATQSFANVAYGPDGLDLLREGHSAEEVVAELTDADDEAPSRQVGVVGADGSIAAFTGDECFDVAGDIQGEHYTVQGNILENEATLEAMAEAFETTDGGLPERLLAALHAGNDAGGDKRGEQSASMYIAKPEGGYDGGNDRWVDVRVDDHDHPIDELERVFKLYDITLLEREAPEETRSLSGETAESVLETLSDLGFYDGTPSGEFGDEAVAALESFRGMNNFENHSLSVLEDAIARGWDDVDGAEAAKQDSSSNGDDETSELDGEARLIEAIWQGLSRLDRK</sequence>
<feature type="region of interest" description="Disordered" evidence="1">
    <location>
        <begin position="287"/>
        <end position="309"/>
    </location>
</feature>
<dbReference type="OrthoDB" id="311454at2157"/>
<feature type="domain" description="Putative peptidoglycan binding" evidence="2">
    <location>
        <begin position="211"/>
        <end position="270"/>
    </location>
</feature>
<reference evidence="3 4" key="1">
    <citation type="journal article" date="2014" name="PLoS Genet.">
        <title>Phylogenetically driven sequencing of extremely halophilic archaea reveals strategies for static and dynamic osmo-response.</title>
        <authorList>
            <person name="Becker E.A."/>
            <person name="Seitzer P.M."/>
            <person name="Tritt A."/>
            <person name="Larsen D."/>
            <person name="Krusor M."/>
            <person name="Yao A.I."/>
            <person name="Wu D."/>
            <person name="Madern D."/>
            <person name="Eisen J.A."/>
            <person name="Darling A.E."/>
            <person name="Facciotti M.T."/>
        </authorList>
    </citation>
    <scope>NUCLEOTIDE SEQUENCE [LARGE SCALE GENOMIC DNA]</scope>
    <source>
        <strain evidence="4">DSM 18310 / JCM 13924 / TL6</strain>
    </source>
</reference>
<evidence type="ECO:0000313" key="3">
    <source>
        <dbReference type="EMBL" id="ELZ69333.1"/>
    </source>
</evidence>
<comment type="caution">
    <text evidence="3">The sequence shown here is derived from an EMBL/GenBank/DDBJ whole genome shotgun (WGS) entry which is preliminary data.</text>
</comment>
<dbReference type="RefSeq" id="WP_008093962.1">
    <property type="nucleotide sequence ID" value="NZ_AOLG01000028.1"/>
</dbReference>
<evidence type="ECO:0000313" key="4">
    <source>
        <dbReference type="Proteomes" id="UP000011559"/>
    </source>
</evidence>
<dbReference type="PANTHER" id="PTHR39328">
    <property type="entry name" value="BLL2871 PROTEIN"/>
    <property type="match status" value="1"/>
</dbReference>
<gene>
    <name evidence="3" type="ORF">C457_09379</name>
</gene>
<dbReference type="AlphaFoldDB" id="M0GCN2"/>
<organism evidence="3 4">
    <name type="scientific">Haloferax prahovense (strain DSM 18310 / JCM 13924 / TL6)</name>
    <dbReference type="NCBI Taxonomy" id="1227461"/>
    <lineage>
        <taxon>Archaea</taxon>
        <taxon>Methanobacteriati</taxon>
        <taxon>Methanobacteriota</taxon>
        <taxon>Stenosarchaea group</taxon>
        <taxon>Halobacteria</taxon>
        <taxon>Halobacteriales</taxon>
        <taxon>Haloferacaceae</taxon>
        <taxon>Haloferax</taxon>
    </lineage>
</organism>
<dbReference type="InterPro" id="IPR010430">
    <property type="entry name" value="DUF1028"/>
</dbReference>
<dbReference type="SUPFAM" id="SSF56235">
    <property type="entry name" value="N-terminal nucleophile aminohydrolases (Ntn hydrolases)"/>
    <property type="match status" value="1"/>
</dbReference>
<evidence type="ECO:0000259" key="2">
    <source>
        <dbReference type="Pfam" id="PF08823"/>
    </source>
</evidence>
<accession>M0GCN2</accession>
<dbReference type="Proteomes" id="UP000011559">
    <property type="component" value="Unassembled WGS sequence"/>
</dbReference>
<evidence type="ECO:0000256" key="1">
    <source>
        <dbReference type="SAM" id="MobiDB-lite"/>
    </source>
</evidence>
<dbReference type="EMBL" id="AOLG01000028">
    <property type="protein sequence ID" value="ELZ69333.1"/>
    <property type="molecule type" value="Genomic_DNA"/>
</dbReference>
<dbReference type="InterPro" id="IPR014927">
    <property type="entry name" value="PG-bd_2"/>
</dbReference>
<dbReference type="PATRIC" id="fig|1227461.3.peg.1891"/>
<protein>
    <recommendedName>
        <fullName evidence="2">Putative peptidoglycan binding domain-containing protein</fullName>
    </recommendedName>
</protein>
<keyword evidence="4" id="KW-1185">Reference proteome</keyword>